<evidence type="ECO:0000313" key="3">
    <source>
        <dbReference type="Proteomes" id="UP000323506"/>
    </source>
</evidence>
<feature type="compositionally biased region" description="Polar residues" evidence="1">
    <location>
        <begin position="17"/>
        <end position="27"/>
    </location>
</feature>
<evidence type="ECO:0000256" key="1">
    <source>
        <dbReference type="SAM" id="MobiDB-lite"/>
    </source>
</evidence>
<gene>
    <name evidence="2" type="ORF">ES288_D02G233800v1</name>
</gene>
<accession>A0A5D2DG59</accession>
<protein>
    <submittedName>
        <fullName evidence="2">Uncharacterized protein</fullName>
    </submittedName>
</protein>
<organism evidence="2 3">
    <name type="scientific">Gossypium darwinii</name>
    <name type="common">Darwin's cotton</name>
    <name type="synonym">Gossypium barbadense var. darwinii</name>
    <dbReference type="NCBI Taxonomy" id="34276"/>
    <lineage>
        <taxon>Eukaryota</taxon>
        <taxon>Viridiplantae</taxon>
        <taxon>Streptophyta</taxon>
        <taxon>Embryophyta</taxon>
        <taxon>Tracheophyta</taxon>
        <taxon>Spermatophyta</taxon>
        <taxon>Magnoliopsida</taxon>
        <taxon>eudicotyledons</taxon>
        <taxon>Gunneridae</taxon>
        <taxon>Pentapetalae</taxon>
        <taxon>rosids</taxon>
        <taxon>malvids</taxon>
        <taxon>Malvales</taxon>
        <taxon>Malvaceae</taxon>
        <taxon>Malvoideae</taxon>
        <taxon>Gossypium</taxon>
    </lineage>
</organism>
<reference evidence="2 3" key="1">
    <citation type="submission" date="2019-06" db="EMBL/GenBank/DDBJ databases">
        <title>WGS assembly of Gossypium darwinii.</title>
        <authorList>
            <person name="Chen Z.J."/>
            <person name="Sreedasyam A."/>
            <person name="Ando A."/>
            <person name="Song Q."/>
            <person name="De L."/>
            <person name="Hulse-Kemp A."/>
            <person name="Ding M."/>
            <person name="Ye W."/>
            <person name="Kirkbride R."/>
            <person name="Jenkins J."/>
            <person name="Plott C."/>
            <person name="Lovell J."/>
            <person name="Lin Y.-M."/>
            <person name="Vaughn R."/>
            <person name="Liu B."/>
            <person name="Li W."/>
            <person name="Simpson S."/>
            <person name="Scheffler B."/>
            <person name="Saski C."/>
            <person name="Grover C."/>
            <person name="Hu G."/>
            <person name="Conover J."/>
            <person name="Carlson J."/>
            <person name="Shu S."/>
            <person name="Boston L."/>
            <person name="Williams M."/>
            <person name="Peterson D."/>
            <person name="Mcgee K."/>
            <person name="Jones D."/>
            <person name="Wendel J."/>
            <person name="Stelly D."/>
            <person name="Grimwood J."/>
            <person name="Schmutz J."/>
        </authorList>
    </citation>
    <scope>NUCLEOTIDE SEQUENCE [LARGE SCALE GENOMIC DNA]</scope>
    <source>
        <strain evidence="2">1808015.09</strain>
    </source>
</reference>
<dbReference type="AlphaFoldDB" id="A0A5D2DG59"/>
<evidence type="ECO:0000313" key="2">
    <source>
        <dbReference type="EMBL" id="TYG80649.1"/>
    </source>
</evidence>
<dbReference type="EMBL" id="CM017702">
    <property type="protein sequence ID" value="TYG80649.1"/>
    <property type="molecule type" value="Genomic_DNA"/>
</dbReference>
<proteinExistence type="predicted"/>
<dbReference type="Proteomes" id="UP000323506">
    <property type="component" value="Chromosome D02"/>
</dbReference>
<name>A0A5D2DG59_GOSDA</name>
<feature type="region of interest" description="Disordered" evidence="1">
    <location>
        <begin position="17"/>
        <end position="59"/>
    </location>
</feature>
<keyword evidence="3" id="KW-1185">Reference proteome</keyword>
<sequence length="82" mass="9260">MKGKTLNNSLEIQQNLLQSSKQNFSDLESSDPRRTDLSSPSSEPDQIERHLPQPAAESTSYARILKLSHKPVPLPQKNQQHL</sequence>